<dbReference type="InterPro" id="IPR052900">
    <property type="entry name" value="Phospholipid_Metab_Enz"/>
</dbReference>
<gene>
    <name evidence="4" type="ORF">HGRIS_013019</name>
</gene>
<evidence type="ECO:0000256" key="1">
    <source>
        <dbReference type="SAM" id="SignalP"/>
    </source>
</evidence>
<feature type="domain" description="Phospholipase D N-terminal" evidence="3">
    <location>
        <begin position="79"/>
        <end position="176"/>
    </location>
</feature>
<feature type="signal peptide" evidence="1">
    <location>
        <begin position="1"/>
        <end position="19"/>
    </location>
</feature>
<evidence type="ECO:0000259" key="3">
    <source>
        <dbReference type="Pfam" id="PF16655"/>
    </source>
</evidence>
<reference evidence="5" key="1">
    <citation type="submission" date="2024-06" db="EMBL/GenBank/DDBJ databases">
        <title>Multi-omics analyses provide insights into the biosynthesis of the anticancer antibiotic pleurotin in Hohenbuehelia grisea.</title>
        <authorList>
            <person name="Weaver J.A."/>
            <person name="Alberti F."/>
        </authorList>
    </citation>
    <scope>NUCLEOTIDE SEQUENCE [LARGE SCALE GENOMIC DNA]</scope>
    <source>
        <strain evidence="5">T-177</strain>
    </source>
</reference>
<dbReference type="InterPro" id="IPR032093">
    <property type="entry name" value="PhoD_N"/>
</dbReference>
<dbReference type="EMBL" id="JASNQZ010000015">
    <property type="protein sequence ID" value="KAL0946852.1"/>
    <property type="molecule type" value="Genomic_DNA"/>
</dbReference>
<name>A0ABR3IU74_9AGAR</name>
<dbReference type="PANTHER" id="PTHR43606">
    <property type="entry name" value="PHOSPHATASE, PUTATIVE (AFU_ORTHOLOGUE AFUA_6G08710)-RELATED"/>
    <property type="match status" value="1"/>
</dbReference>
<dbReference type="Pfam" id="PF16655">
    <property type="entry name" value="PhoD_N"/>
    <property type="match status" value="1"/>
</dbReference>
<accession>A0ABR3IU74</accession>
<evidence type="ECO:0000313" key="4">
    <source>
        <dbReference type="EMBL" id="KAL0946852.1"/>
    </source>
</evidence>
<sequence>MLIFSLVLAVLVLALPVRSTELLARNLAYRSPYSDHPQLAHDLRAISRRHSKHARRQNQDASPFTDEHYPTFYGGDLSNGDPFDTSVLLWTRAFPLATSAGVLPDQSVPVCVSFKISTSPNLDDPIIDSGEAFTSYDVDFTVKVEATGLTADTKYFFQFADCTNPQTVSPIGATRTFSGPDTPADEVNGGKPLTIAVFSCSQFQAGYFNAYGFAAHNTSADLFVHLGDYIYESLGSG</sequence>
<dbReference type="PANTHER" id="PTHR43606:SF7">
    <property type="entry name" value="PHOSPHATASE, PUTATIVE (AFU_ORTHOLOGUE AFUA_6G08710)-RELATED"/>
    <property type="match status" value="1"/>
</dbReference>
<protein>
    <submittedName>
        <fullName evidence="4">Uncharacterized protein</fullName>
    </submittedName>
</protein>
<proteinExistence type="predicted"/>
<keyword evidence="5" id="KW-1185">Reference proteome</keyword>
<dbReference type="Gene3D" id="2.60.40.380">
    <property type="entry name" value="Purple acid phosphatase-like, N-terminal"/>
    <property type="match status" value="1"/>
</dbReference>
<dbReference type="InterPro" id="IPR038607">
    <property type="entry name" value="PhoD-like_sf"/>
</dbReference>
<keyword evidence="1" id="KW-0732">Signal</keyword>
<feature type="domain" description="PhoD-like phosphatase metallophosphatase" evidence="2">
    <location>
        <begin position="196"/>
        <end position="233"/>
    </location>
</feature>
<feature type="chain" id="PRO_5045360115" evidence="1">
    <location>
        <begin position="20"/>
        <end position="237"/>
    </location>
</feature>
<dbReference type="InterPro" id="IPR018946">
    <property type="entry name" value="PhoD-like_MPP"/>
</dbReference>
<evidence type="ECO:0000313" key="5">
    <source>
        <dbReference type="Proteomes" id="UP001556367"/>
    </source>
</evidence>
<dbReference type="Pfam" id="PF09423">
    <property type="entry name" value="PhoD"/>
    <property type="match status" value="1"/>
</dbReference>
<dbReference type="Gene3D" id="3.60.21.70">
    <property type="entry name" value="PhoD-like phosphatase"/>
    <property type="match status" value="1"/>
</dbReference>
<comment type="caution">
    <text evidence="4">The sequence shown here is derived from an EMBL/GenBank/DDBJ whole genome shotgun (WGS) entry which is preliminary data.</text>
</comment>
<organism evidence="4 5">
    <name type="scientific">Hohenbuehelia grisea</name>
    <dbReference type="NCBI Taxonomy" id="104357"/>
    <lineage>
        <taxon>Eukaryota</taxon>
        <taxon>Fungi</taxon>
        <taxon>Dikarya</taxon>
        <taxon>Basidiomycota</taxon>
        <taxon>Agaricomycotina</taxon>
        <taxon>Agaricomycetes</taxon>
        <taxon>Agaricomycetidae</taxon>
        <taxon>Agaricales</taxon>
        <taxon>Pleurotineae</taxon>
        <taxon>Pleurotaceae</taxon>
        <taxon>Hohenbuehelia</taxon>
    </lineage>
</organism>
<dbReference type="Proteomes" id="UP001556367">
    <property type="component" value="Unassembled WGS sequence"/>
</dbReference>
<evidence type="ECO:0000259" key="2">
    <source>
        <dbReference type="Pfam" id="PF09423"/>
    </source>
</evidence>